<dbReference type="PROSITE" id="PS50056">
    <property type="entry name" value="TYR_PHOSPHATASE_2"/>
    <property type="match status" value="1"/>
</dbReference>
<comment type="pathway">
    <text evidence="8">Phospholipid metabolism.</text>
</comment>
<dbReference type="InterPro" id="IPR000340">
    <property type="entry name" value="Dual-sp_phosphatase_cat-dom"/>
</dbReference>
<evidence type="ECO:0000256" key="5">
    <source>
        <dbReference type="ARBA" id="ARBA00023098"/>
    </source>
</evidence>
<protein>
    <submittedName>
        <fullName evidence="12 13">Phosphatidylglycerophosphatase and protein-tyrosine phosphatase 1</fullName>
    </submittedName>
</protein>
<dbReference type="RefSeq" id="XP_065666766.1">
    <property type="nucleotide sequence ID" value="XM_065810694.1"/>
</dbReference>
<evidence type="ECO:0000313" key="12">
    <source>
        <dbReference type="RefSeq" id="XP_065666765.1"/>
    </source>
</evidence>
<dbReference type="InterPro" id="IPR044596">
    <property type="entry name" value="PTPMT1-like"/>
</dbReference>
<evidence type="ECO:0000256" key="6">
    <source>
        <dbReference type="ARBA" id="ARBA00023209"/>
    </source>
</evidence>
<evidence type="ECO:0000256" key="1">
    <source>
        <dbReference type="ARBA" id="ARBA00005189"/>
    </source>
</evidence>
<evidence type="ECO:0000256" key="7">
    <source>
        <dbReference type="ARBA" id="ARBA00023264"/>
    </source>
</evidence>
<evidence type="ECO:0000256" key="2">
    <source>
        <dbReference type="ARBA" id="ARBA00022516"/>
    </source>
</evidence>
<organism evidence="11 12">
    <name type="scientific">Hydra vulgaris</name>
    <name type="common">Hydra</name>
    <name type="synonym">Hydra attenuata</name>
    <dbReference type="NCBI Taxonomy" id="6087"/>
    <lineage>
        <taxon>Eukaryota</taxon>
        <taxon>Metazoa</taxon>
        <taxon>Cnidaria</taxon>
        <taxon>Hydrozoa</taxon>
        <taxon>Hydroidolina</taxon>
        <taxon>Anthoathecata</taxon>
        <taxon>Aplanulata</taxon>
        <taxon>Hydridae</taxon>
        <taxon>Hydra</taxon>
    </lineage>
</organism>
<dbReference type="SUPFAM" id="SSF52799">
    <property type="entry name" value="(Phosphotyrosine protein) phosphatases II"/>
    <property type="match status" value="1"/>
</dbReference>
<dbReference type="InterPro" id="IPR003595">
    <property type="entry name" value="Tyr_Pase_cat"/>
</dbReference>
<dbReference type="InterPro" id="IPR020422">
    <property type="entry name" value="TYR_PHOSPHATASE_DUAL_dom"/>
</dbReference>
<dbReference type="PROSITE" id="PS51257">
    <property type="entry name" value="PROKAR_LIPOPROTEIN"/>
    <property type="match status" value="1"/>
</dbReference>
<keyword evidence="5" id="KW-0443">Lipid metabolism</keyword>
<feature type="domain" description="Tyrosine-protein phosphatase" evidence="9">
    <location>
        <begin position="37"/>
        <end position="184"/>
    </location>
</feature>
<keyword evidence="7" id="KW-1208">Phospholipid metabolism</keyword>
<gene>
    <name evidence="12 13" type="primary">LOC100208910</name>
</gene>
<evidence type="ECO:0000256" key="8">
    <source>
        <dbReference type="ARBA" id="ARBA00025707"/>
    </source>
</evidence>
<dbReference type="Pfam" id="PF00782">
    <property type="entry name" value="DSPc"/>
    <property type="match status" value="1"/>
</dbReference>
<dbReference type="RefSeq" id="XP_065666765.1">
    <property type="nucleotide sequence ID" value="XM_065810693.1"/>
</dbReference>
<dbReference type="CDD" id="cd14524">
    <property type="entry name" value="PTPMT1"/>
    <property type="match status" value="1"/>
</dbReference>
<dbReference type="PANTHER" id="PTHR46712">
    <property type="entry name" value="PHOSPHATIDYLGLYCEROPHOSPHATASE AND PROTEIN-TYROSINE PHOSPHATASE 1"/>
    <property type="match status" value="1"/>
</dbReference>
<keyword evidence="4" id="KW-0904">Protein phosphatase</keyword>
<dbReference type="Proteomes" id="UP001652625">
    <property type="component" value="Chromosome 11"/>
</dbReference>
<dbReference type="InterPro" id="IPR016130">
    <property type="entry name" value="Tyr_Pase_AS"/>
</dbReference>
<evidence type="ECO:0000256" key="4">
    <source>
        <dbReference type="ARBA" id="ARBA00022912"/>
    </source>
</evidence>
<proteinExistence type="predicted"/>
<evidence type="ECO:0000259" key="10">
    <source>
        <dbReference type="PROSITE" id="PS50056"/>
    </source>
</evidence>
<evidence type="ECO:0000259" key="9">
    <source>
        <dbReference type="PROSITE" id="PS50054"/>
    </source>
</evidence>
<name>A0ABM4CXU1_HYDVU</name>
<keyword evidence="3" id="KW-0378">Hydrolase</keyword>
<feature type="domain" description="Tyrosine specific protein phosphatases" evidence="10">
    <location>
        <begin position="105"/>
        <end position="174"/>
    </location>
</feature>
<evidence type="ECO:0000313" key="11">
    <source>
        <dbReference type="Proteomes" id="UP001652625"/>
    </source>
</evidence>
<dbReference type="PROSITE" id="PS00383">
    <property type="entry name" value="TYR_PHOSPHATASE_1"/>
    <property type="match status" value="1"/>
</dbReference>
<dbReference type="InterPro" id="IPR000387">
    <property type="entry name" value="Tyr_Pase_dom"/>
</dbReference>
<keyword evidence="11" id="KW-1185">Reference proteome</keyword>
<sequence>MVFKFYLPIWSQAIIARLAFYPTLVYGCLRTSPNRRWYDRIDNKVILGALPFYKTAKALVSMENISAVVTLNEPYELRYFCPKKTEWNLLGVQQLHIPTVEYSDAPSISKIESALDFINKSSSSVYVHCKAGRSRSATVVVCYLIKQYKMSSDDAIQFVREKRPHIAFSETHYQRILEYSSIVS</sequence>
<dbReference type="PROSITE" id="PS50054">
    <property type="entry name" value="TYR_PHOSPHATASE_DUAL"/>
    <property type="match status" value="1"/>
</dbReference>
<evidence type="ECO:0000256" key="3">
    <source>
        <dbReference type="ARBA" id="ARBA00022801"/>
    </source>
</evidence>
<comment type="pathway">
    <text evidence="1">Lipid metabolism.</text>
</comment>
<dbReference type="Gene3D" id="3.90.190.10">
    <property type="entry name" value="Protein tyrosine phosphatase superfamily"/>
    <property type="match status" value="1"/>
</dbReference>
<keyword evidence="6" id="KW-0594">Phospholipid biosynthesis</keyword>
<dbReference type="SMART" id="SM00195">
    <property type="entry name" value="DSPc"/>
    <property type="match status" value="1"/>
</dbReference>
<dbReference type="GeneID" id="100208910"/>
<dbReference type="SMART" id="SM00404">
    <property type="entry name" value="PTPc_motif"/>
    <property type="match status" value="1"/>
</dbReference>
<dbReference type="PANTHER" id="PTHR46712:SF1">
    <property type="entry name" value="PHOSPHATIDYLGLYCEROPHOSPHATASE AND PROTEIN-TYROSINE PHOSPHATASE 1"/>
    <property type="match status" value="1"/>
</dbReference>
<dbReference type="InterPro" id="IPR029021">
    <property type="entry name" value="Prot-tyrosine_phosphatase-like"/>
</dbReference>
<evidence type="ECO:0000313" key="13">
    <source>
        <dbReference type="RefSeq" id="XP_065666766.1"/>
    </source>
</evidence>
<keyword evidence="2" id="KW-0444">Lipid biosynthesis</keyword>
<dbReference type="InterPro" id="IPR042165">
    <property type="entry name" value="PTPMT1"/>
</dbReference>
<accession>A0ABM4CXU1</accession>
<reference evidence="12 13" key="1">
    <citation type="submission" date="2025-05" db="UniProtKB">
        <authorList>
            <consortium name="RefSeq"/>
        </authorList>
    </citation>
    <scope>IDENTIFICATION</scope>
</reference>